<dbReference type="RefSeq" id="WP_191274743.1">
    <property type="nucleotide sequence ID" value="NZ_BNDS01000015.1"/>
</dbReference>
<feature type="transmembrane region" description="Helical" evidence="1">
    <location>
        <begin position="234"/>
        <end position="255"/>
    </location>
</feature>
<organism evidence="2 3">
    <name type="scientific">Neobacillus kokaensis</name>
    <dbReference type="NCBI Taxonomy" id="2759023"/>
    <lineage>
        <taxon>Bacteria</taxon>
        <taxon>Bacillati</taxon>
        <taxon>Bacillota</taxon>
        <taxon>Bacilli</taxon>
        <taxon>Bacillales</taxon>
        <taxon>Bacillaceae</taxon>
        <taxon>Neobacillus</taxon>
    </lineage>
</organism>
<reference evidence="2 3" key="1">
    <citation type="journal article" date="2022" name="Int. J. Syst. Evol. Microbiol.">
        <title>Neobacillus kokaensis sp. nov., isolated from soil.</title>
        <authorList>
            <person name="Yuki K."/>
            <person name="Matsubara H."/>
            <person name="Yamaguchi S."/>
        </authorList>
    </citation>
    <scope>NUCLEOTIDE SEQUENCE [LARGE SCALE GENOMIC DNA]</scope>
    <source>
        <strain evidence="2 3">LOB 377</strain>
    </source>
</reference>
<dbReference type="Proteomes" id="UP000637074">
    <property type="component" value="Unassembled WGS sequence"/>
</dbReference>
<keyword evidence="3" id="KW-1185">Reference proteome</keyword>
<keyword evidence="1" id="KW-0812">Transmembrane</keyword>
<evidence type="ECO:0000256" key="1">
    <source>
        <dbReference type="SAM" id="Phobius"/>
    </source>
</evidence>
<proteinExistence type="predicted"/>
<gene>
    <name evidence="2" type="ORF">AM1BK_33630</name>
</gene>
<keyword evidence="1" id="KW-1133">Transmembrane helix</keyword>
<accession>A0ABQ3NA42</accession>
<keyword evidence="1" id="KW-0472">Membrane</keyword>
<sequence length="256" mass="30251">MSTSNTIVDEKYKEAIQSLKKINNLLFYDELKNLLNEREQTIAEMNEEVYRSVEKMQKSLKRVPMHISQQLHEEIITPQTELFESGMKQFNENIVIMEKKLSLWHQQYQEYITMTEILLADLKELQRNDYKFIDLQTEKVLEEIQSSQKQIHVLLTKEMNEQASITNLKYESLSERVAVIINNLSSVEANLLAETEQWKKQFWQNQSVLQEKWDEKWELHVDAAAKKEGLIKKWLIALAVGQGVSILLFLLFLFLK</sequence>
<name>A0ABQ3NA42_9BACI</name>
<evidence type="ECO:0000313" key="3">
    <source>
        <dbReference type="Proteomes" id="UP000637074"/>
    </source>
</evidence>
<comment type="caution">
    <text evidence="2">The sequence shown here is derived from an EMBL/GenBank/DDBJ whole genome shotgun (WGS) entry which is preliminary data.</text>
</comment>
<dbReference type="EMBL" id="BNDS01000015">
    <property type="protein sequence ID" value="GHH99820.1"/>
    <property type="molecule type" value="Genomic_DNA"/>
</dbReference>
<evidence type="ECO:0000313" key="2">
    <source>
        <dbReference type="EMBL" id="GHH99820.1"/>
    </source>
</evidence>
<protein>
    <submittedName>
        <fullName evidence="2">Uncharacterized protein</fullName>
    </submittedName>
</protein>